<dbReference type="PANTHER" id="PTHR33244:SF3">
    <property type="entry name" value="PEPTIDASE A2 DOMAIN-CONTAINING PROTEIN"/>
    <property type="match status" value="1"/>
</dbReference>
<dbReference type="InParanoid" id="A0A1X7TI53"/>
<dbReference type="PANTHER" id="PTHR33244">
    <property type="entry name" value="INTEGRASE CATALYTIC DOMAIN-CONTAINING PROTEIN-RELATED"/>
    <property type="match status" value="1"/>
</dbReference>
<name>A0A1X7TI53_AMPQE</name>
<reference evidence="2" key="1">
    <citation type="submission" date="2017-05" db="UniProtKB">
        <authorList>
            <consortium name="EnsemblMetazoa"/>
        </authorList>
    </citation>
    <scope>IDENTIFICATION</scope>
</reference>
<dbReference type="OrthoDB" id="775972at2759"/>
<dbReference type="EnsemblMetazoa" id="Aqu2.1.14435_001">
    <property type="protein sequence ID" value="Aqu2.1.14435_001"/>
    <property type="gene ID" value="Aqu2.1.14435"/>
</dbReference>
<accession>A0A1X7TI53</accession>
<organism evidence="2">
    <name type="scientific">Amphimedon queenslandica</name>
    <name type="common">Sponge</name>
    <dbReference type="NCBI Taxonomy" id="400682"/>
    <lineage>
        <taxon>Eukaryota</taxon>
        <taxon>Metazoa</taxon>
        <taxon>Porifera</taxon>
        <taxon>Demospongiae</taxon>
        <taxon>Heteroscleromorpha</taxon>
        <taxon>Haplosclerida</taxon>
        <taxon>Niphatidae</taxon>
        <taxon>Amphimedon</taxon>
    </lineage>
</organism>
<evidence type="ECO:0000313" key="2">
    <source>
        <dbReference type="EnsemblMetazoa" id="Aqu2.1.14435_001"/>
    </source>
</evidence>
<feature type="compositionally biased region" description="Polar residues" evidence="1">
    <location>
        <begin position="131"/>
        <end position="140"/>
    </location>
</feature>
<sequence length="204" mass="23033">MHRYHSFRQISQVSIEIRERSALIRISARSAFDPRGSVFQAGPFSTILATPLELLMGRQLRNNIPNVEESLVPSWEYLKPFREADILYKEKLKQNYDHHYKTRSLPSLPDNREVYIRTGGRAQATGVVTAPSGQPRSYQVATDKGTTTRRNRRDLIPIPTAPLGASQSQEEPPTSTPRVSTRSTTGTPIRPPVRLTAWKRGDVV</sequence>
<proteinExistence type="predicted"/>
<feature type="region of interest" description="Disordered" evidence="1">
    <location>
        <begin position="126"/>
        <end position="204"/>
    </location>
</feature>
<evidence type="ECO:0000256" key="1">
    <source>
        <dbReference type="SAM" id="MobiDB-lite"/>
    </source>
</evidence>
<protein>
    <submittedName>
        <fullName evidence="2">Uncharacterized protein</fullName>
    </submittedName>
</protein>
<dbReference type="OMA" id="REVYIRT"/>
<dbReference type="AlphaFoldDB" id="A0A1X7TI53"/>
<feature type="compositionally biased region" description="Low complexity" evidence="1">
    <location>
        <begin position="172"/>
        <end position="188"/>
    </location>
</feature>